<accession>A0A5E8CL62</accession>
<proteinExistence type="predicted"/>
<dbReference type="SUPFAM" id="SSF53850">
    <property type="entry name" value="Periplasmic binding protein-like II"/>
    <property type="match status" value="1"/>
</dbReference>
<protein>
    <submittedName>
        <fullName evidence="1">Uncharacterized protein</fullName>
    </submittedName>
</protein>
<organism evidence="1">
    <name type="scientific">seawater metagenome</name>
    <dbReference type="NCBI Taxonomy" id="1561972"/>
    <lineage>
        <taxon>unclassified sequences</taxon>
        <taxon>metagenomes</taxon>
        <taxon>ecological metagenomes</taxon>
    </lineage>
</organism>
<dbReference type="AlphaFoldDB" id="A0A5E8CL62"/>
<name>A0A5E8CL62_9ZZZZ</name>
<evidence type="ECO:0000313" key="1">
    <source>
        <dbReference type="EMBL" id="VVU94392.1"/>
    </source>
</evidence>
<dbReference type="EMBL" id="CABVLZ010000001">
    <property type="protein sequence ID" value="VVU94392.1"/>
    <property type="molecule type" value="Genomic_DNA"/>
</dbReference>
<dbReference type="Gene3D" id="3.40.190.10">
    <property type="entry name" value="Periplasmic binding protein-like II"/>
    <property type="match status" value="1"/>
</dbReference>
<reference evidence="1" key="1">
    <citation type="submission" date="2019-09" db="EMBL/GenBank/DDBJ databases">
        <authorList>
            <person name="Needham M D."/>
        </authorList>
    </citation>
    <scope>NUCLEOTIDE SEQUENCE</scope>
</reference>
<sequence>MGRINNKKILYGLGLSMGYSNYKKRNSCEPSKKLRIGAFKNWIEPDYFKSDQVEIKYYKHGGEMMTALDKGEIDIAYSIGALPIVNANKANLNVQVVDVALIYSMGTTTCFHSKVIENKCDVTAALPLHTEAEYVFNKLVEKENLQITKKDNVDSEDAINKLINGQVNIACVNNVEGYDLGKKYNQKSFDDLKSYDIYCINYIVASKSVDSYLLKDFLKKLQSSKKSVISEEISNYNYYFPKNNKVLDQENYLKPDGIAYNYLIDMKNIYCDFTPDFINPL</sequence>
<gene>
    <name evidence="1" type="ORF">CPAV1605_114</name>
</gene>